<dbReference type="RefSeq" id="WP_106986911.1">
    <property type="nucleotide sequence ID" value="NZ_DAWBWI010000015.1"/>
</dbReference>
<dbReference type="Gene3D" id="6.10.140.1840">
    <property type="match status" value="1"/>
</dbReference>
<evidence type="ECO:0000313" key="3">
    <source>
        <dbReference type="Proteomes" id="UP000241201"/>
    </source>
</evidence>
<gene>
    <name evidence="2" type="ORF">C7U55_00780</name>
    <name evidence="1" type="ORF">LJD69_06370</name>
</gene>
<comment type="caution">
    <text evidence="2">The sequence shown here is derived from an EMBL/GenBank/DDBJ whole genome shotgun (WGS) entry which is preliminary data.</text>
</comment>
<dbReference type="EMBL" id="PYLP01000001">
    <property type="protein sequence ID" value="PST42122.1"/>
    <property type="molecule type" value="Genomic_DNA"/>
</dbReference>
<dbReference type="Proteomes" id="UP000241201">
    <property type="component" value="Unassembled WGS sequence"/>
</dbReference>
<evidence type="ECO:0000313" key="1">
    <source>
        <dbReference type="EMBL" id="MCB8610214.1"/>
    </source>
</evidence>
<dbReference type="EMBL" id="JAJDKZ010000014">
    <property type="protein sequence ID" value="MCB8610214.1"/>
    <property type="molecule type" value="Genomic_DNA"/>
</dbReference>
<reference evidence="2" key="2">
    <citation type="journal article" date="2019" name="Int. J. Syst. Evol. Microbiol.">
        <title>Faecalibacillus intestinalis gen. nov., sp. nov. and Faecalibacillus faecis sp. nov., isolated from human faeces.</title>
        <authorList>
            <person name="Seo B."/>
            <person name="Jeon K."/>
            <person name="Baek I."/>
            <person name="Lee Y.M."/>
            <person name="Baek K."/>
            <person name="Ko G."/>
        </authorList>
    </citation>
    <scope>NUCLEOTIDE SEQUENCE</scope>
    <source>
        <strain evidence="2">SNUG30370</strain>
    </source>
</reference>
<accession>A0A2T3G3P8</accession>
<name>A0A2T3G3P8_9FIRM</name>
<dbReference type="InterPro" id="IPR053747">
    <property type="entry name" value="Fluoresc_Recovery_Reg"/>
</dbReference>
<sequence>MYEIKESDWKIFRKKIIGWQENYMQKLNKEYIEILQRDENPAKNFWDLENRIFHDKKSVGVVIDMRRSMMFNNILSLLNEEIIQLDDLNDFSEEFQNDIKDVVNMLG</sequence>
<proteinExistence type="predicted"/>
<keyword evidence="3" id="KW-1185">Reference proteome</keyword>
<organism evidence="2 3">
    <name type="scientific">Faecalibacillus faecis</name>
    <dbReference type="NCBI Taxonomy" id="1982628"/>
    <lineage>
        <taxon>Bacteria</taxon>
        <taxon>Bacillati</taxon>
        <taxon>Bacillota</taxon>
        <taxon>Erysipelotrichia</taxon>
        <taxon>Erysipelotrichales</taxon>
        <taxon>Coprobacillaceae</taxon>
        <taxon>Faecalibacillus</taxon>
    </lineage>
</organism>
<protein>
    <submittedName>
        <fullName evidence="2">Multidrug transporter</fullName>
    </submittedName>
</protein>
<evidence type="ECO:0000313" key="2">
    <source>
        <dbReference type="EMBL" id="PST42122.1"/>
    </source>
</evidence>
<dbReference type="AlphaFoldDB" id="A0A2T3G3P8"/>
<reference evidence="3" key="1">
    <citation type="submission" date="2018-03" db="EMBL/GenBank/DDBJ databases">
        <title>Lachnoclostridium SNUG30370 gen.nov., sp.nov., isolated from human faeces.</title>
        <authorList>
            <person name="Seo B."/>
            <person name="Jeon K."/>
            <person name="Ko G."/>
        </authorList>
    </citation>
    <scope>NUCLEOTIDE SEQUENCE [LARGE SCALE GENOMIC DNA]</scope>
    <source>
        <strain evidence="3">SNUG30370</strain>
    </source>
</reference>
<dbReference type="Proteomes" id="UP001198439">
    <property type="component" value="Unassembled WGS sequence"/>
</dbReference>
<reference evidence="1" key="3">
    <citation type="submission" date="2021-10" db="EMBL/GenBank/DDBJ databases">
        <title>Collection of gut derived symbiotic bacterial strains cultured from healthy donors.</title>
        <authorList>
            <person name="Lin H."/>
            <person name="Littmann E."/>
            <person name="Kohout C."/>
            <person name="Pamer E.G."/>
        </authorList>
    </citation>
    <scope>NUCLEOTIDE SEQUENCE</scope>
    <source>
        <strain evidence="1">DFI.4.48</strain>
    </source>
</reference>
<dbReference type="GeneID" id="77469639"/>